<dbReference type="Gene3D" id="1.20.1090.10">
    <property type="entry name" value="Dehydroquinate synthase-like - alpha domain"/>
    <property type="match status" value="1"/>
</dbReference>
<evidence type="ECO:0000256" key="7">
    <source>
        <dbReference type="ARBA" id="ARBA00074848"/>
    </source>
</evidence>
<organism evidence="11 12">
    <name type="scientific">Alsobacter metallidurans</name>
    <dbReference type="NCBI Taxonomy" id="340221"/>
    <lineage>
        <taxon>Bacteria</taxon>
        <taxon>Pseudomonadati</taxon>
        <taxon>Pseudomonadota</taxon>
        <taxon>Alphaproteobacteria</taxon>
        <taxon>Hyphomicrobiales</taxon>
        <taxon>Alsobacteraceae</taxon>
        <taxon>Alsobacter</taxon>
    </lineage>
</organism>
<dbReference type="InterPro" id="IPR001670">
    <property type="entry name" value="ADH_Fe/GldA"/>
</dbReference>
<dbReference type="FunFam" id="3.40.50.1970:FF:000003">
    <property type="entry name" value="Alcohol dehydrogenase, iron-containing"/>
    <property type="match status" value="1"/>
</dbReference>
<evidence type="ECO:0000256" key="3">
    <source>
        <dbReference type="ARBA" id="ARBA00023002"/>
    </source>
</evidence>
<dbReference type="GO" id="GO:0046872">
    <property type="term" value="F:metal ion binding"/>
    <property type="evidence" value="ECO:0007669"/>
    <property type="project" value="InterPro"/>
</dbReference>
<dbReference type="GO" id="GO:0004022">
    <property type="term" value="F:alcohol dehydrogenase (NAD+) activity"/>
    <property type="evidence" value="ECO:0007669"/>
    <property type="project" value="UniProtKB-EC"/>
</dbReference>
<dbReference type="Pfam" id="PF00465">
    <property type="entry name" value="Fe-ADH"/>
    <property type="match status" value="1"/>
</dbReference>
<evidence type="ECO:0000256" key="4">
    <source>
        <dbReference type="ARBA" id="ARBA00023027"/>
    </source>
</evidence>
<evidence type="ECO:0000313" key="11">
    <source>
        <dbReference type="EMBL" id="GGH31067.1"/>
    </source>
</evidence>
<evidence type="ECO:0000256" key="8">
    <source>
        <dbReference type="ARBA" id="ARBA00076680"/>
    </source>
</evidence>
<keyword evidence="12" id="KW-1185">Reference proteome</keyword>
<dbReference type="FunFam" id="1.20.1090.10:FF:000001">
    <property type="entry name" value="Aldehyde-alcohol dehydrogenase"/>
    <property type="match status" value="1"/>
</dbReference>
<feature type="domain" description="Alcohol dehydrogenase iron-type/glycerol dehydrogenase GldA" evidence="9">
    <location>
        <begin position="18"/>
        <end position="184"/>
    </location>
</feature>
<comment type="catalytic activity">
    <reaction evidence="5">
        <text>a secondary alcohol + NAD(+) = a ketone + NADH + H(+)</text>
        <dbReference type="Rhea" id="RHEA:10740"/>
        <dbReference type="ChEBI" id="CHEBI:15378"/>
        <dbReference type="ChEBI" id="CHEBI:17087"/>
        <dbReference type="ChEBI" id="CHEBI:35681"/>
        <dbReference type="ChEBI" id="CHEBI:57540"/>
        <dbReference type="ChEBI" id="CHEBI:57945"/>
        <dbReference type="EC" id="1.1.1.1"/>
    </reaction>
</comment>
<comment type="caution">
    <text evidence="11">The sequence shown here is derived from an EMBL/GenBank/DDBJ whole genome shotgun (WGS) entry which is preliminary data.</text>
</comment>
<reference evidence="11" key="1">
    <citation type="journal article" date="2014" name="Int. J. Syst. Evol. Microbiol.">
        <title>Complete genome sequence of Corynebacterium casei LMG S-19264T (=DSM 44701T), isolated from a smear-ripened cheese.</title>
        <authorList>
            <consortium name="US DOE Joint Genome Institute (JGI-PGF)"/>
            <person name="Walter F."/>
            <person name="Albersmeier A."/>
            <person name="Kalinowski J."/>
            <person name="Ruckert C."/>
        </authorList>
    </citation>
    <scope>NUCLEOTIDE SEQUENCE</scope>
    <source>
        <strain evidence="11">CGMCC 1.12214</strain>
    </source>
</reference>
<evidence type="ECO:0000259" key="10">
    <source>
        <dbReference type="Pfam" id="PF25137"/>
    </source>
</evidence>
<dbReference type="Gene3D" id="3.40.50.1970">
    <property type="match status" value="1"/>
</dbReference>
<evidence type="ECO:0000259" key="9">
    <source>
        <dbReference type="Pfam" id="PF00465"/>
    </source>
</evidence>
<comment type="similarity">
    <text evidence="2">Belongs to the iron-containing alcohol dehydrogenase family.</text>
</comment>
<keyword evidence="4" id="KW-0520">NAD</keyword>
<reference evidence="11" key="2">
    <citation type="submission" date="2020-09" db="EMBL/GenBank/DDBJ databases">
        <authorList>
            <person name="Sun Q."/>
            <person name="Zhou Y."/>
        </authorList>
    </citation>
    <scope>NUCLEOTIDE SEQUENCE</scope>
    <source>
        <strain evidence="11">CGMCC 1.12214</strain>
    </source>
</reference>
<evidence type="ECO:0000256" key="6">
    <source>
        <dbReference type="ARBA" id="ARBA00049243"/>
    </source>
</evidence>
<dbReference type="SUPFAM" id="SSF56796">
    <property type="entry name" value="Dehydroquinate synthase-like"/>
    <property type="match status" value="1"/>
</dbReference>
<comment type="cofactor">
    <cofactor evidence="1">
        <name>Fe cation</name>
        <dbReference type="ChEBI" id="CHEBI:24875"/>
    </cofactor>
</comment>
<dbReference type="InterPro" id="IPR039697">
    <property type="entry name" value="Alcohol_dehydrogenase_Fe"/>
</dbReference>
<feature type="domain" description="Fe-containing alcohol dehydrogenase-like C-terminal" evidence="10">
    <location>
        <begin position="195"/>
        <end position="393"/>
    </location>
</feature>
<dbReference type="InterPro" id="IPR018211">
    <property type="entry name" value="ADH_Fe_CS"/>
</dbReference>
<comment type="catalytic activity">
    <reaction evidence="6">
        <text>a primary alcohol + NAD(+) = an aldehyde + NADH + H(+)</text>
        <dbReference type="Rhea" id="RHEA:10736"/>
        <dbReference type="ChEBI" id="CHEBI:15378"/>
        <dbReference type="ChEBI" id="CHEBI:15734"/>
        <dbReference type="ChEBI" id="CHEBI:17478"/>
        <dbReference type="ChEBI" id="CHEBI:57540"/>
        <dbReference type="ChEBI" id="CHEBI:57945"/>
        <dbReference type="EC" id="1.1.1.1"/>
    </reaction>
</comment>
<keyword evidence="3" id="KW-0560">Oxidoreductase</keyword>
<evidence type="ECO:0000256" key="1">
    <source>
        <dbReference type="ARBA" id="ARBA00001962"/>
    </source>
</evidence>
<dbReference type="PANTHER" id="PTHR11496">
    <property type="entry name" value="ALCOHOL DEHYDROGENASE"/>
    <property type="match status" value="1"/>
</dbReference>
<dbReference type="EMBL" id="BMES01000003">
    <property type="protein sequence ID" value="GGH31067.1"/>
    <property type="molecule type" value="Genomic_DNA"/>
</dbReference>
<dbReference type="Proteomes" id="UP000603912">
    <property type="component" value="Unassembled WGS sequence"/>
</dbReference>
<dbReference type="PANTHER" id="PTHR11496:SF102">
    <property type="entry name" value="ALCOHOL DEHYDROGENASE 4"/>
    <property type="match status" value="1"/>
</dbReference>
<dbReference type="Pfam" id="PF25137">
    <property type="entry name" value="ADH_Fe_C"/>
    <property type="match status" value="1"/>
</dbReference>
<evidence type="ECO:0000313" key="12">
    <source>
        <dbReference type="Proteomes" id="UP000603912"/>
    </source>
</evidence>
<protein>
    <recommendedName>
        <fullName evidence="7">Alcohol dehydrogenase 2</fullName>
    </recommendedName>
    <alternativeName>
        <fullName evidence="8">Alcohol dehydrogenase II</fullName>
    </alternativeName>
</protein>
<dbReference type="PROSITE" id="PS00913">
    <property type="entry name" value="ADH_IRON_1"/>
    <property type="match status" value="1"/>
</dbReference>
<gene>
    <name evidence="11" type="ORF">GCM10007036_42030</name>
</gene>
<dbReference type="RefSeq" id="WP_188519781.1">
    <property type="nucleotide sequence ID" value="NZ_BMES01000003.1"/>
</dbReference>
<proteinExistence type="inferred from homology"/>
<dbReference type="InterPro" id="IPR056798">
    <property type="entry name" value="ADH_Fe_C"/>
</dbReference>
<evidence type="ECO:0000256" key="5">
    <source>
        <dbReference type="ARBA" id="ARBA00049164"/>
    </source>
</evidence>
<evidence type="ECO:0000256" key="2">
    <source>
        <dbReference type="ARBA" id="ARBA00007358"/>
    </source>
</evidence>
<accession>A0A917MJC7</accession>
<name>A0A917MJC7_9HYPH</name>
<dbReference type="CDD" id="cd08193">
    <property type="entry name" value="HVD"/>
    <property type="match status" value="1"/>
</dbReference>
<sequence>MSPTPSSATSPFTFNTAKSIVFGAGSIAGLGEIARPMAGTRIALVTDRGVITSGLVEPALASLRAAGIEVAVFDAVVADPPEAVVMAAVEAATAAGAQGVIGLGGGSSMDVAKLVALLAAGRESLADIYGVGFARGPRLPLILVPTTSGTGSEVTPISIVTTGENEKKGVVSPVILPDVALLDPDLTLGLPPHVTAGTGIDAMVHAIEAYASASPNNNPLSRMLARQALQLLGGALLRAVRDGSDAAARGDMLLGAMLAGQAFGNSPVAAVHALAYPIGGRYHVPHGLSNALVLPHVIRFNAPAAAGVYAEIAADLFPDLAEVGTPMRADAFAEALAGLAPACQLESRLRDVGIPQEALPTLAADAMKQTRLLVNNPRPLTEADALEIYRQAW</sequence>
<dbReference type="AlphaFoldDB" id="A0A917MJC7"/>